<proteinExistence type="predicted"/>
<accession>A0ABV1QUJ5</accession>
<dbReference type="RefSeq" id="WP_350397136.1">
    <property type="nucleotide sequence ID" value="NZ_JBELQE010000124.1"/>
</dbReference>
<protein>
    <submittedName>
        <fullName evidence="1">Uncharacterized protein</fullName>
    </submittedName>
</protein>
<dbReference type="EMBL" id="JBELQE010000124">
    <property type="protein sequence ID" value="MER2252920.1"/>
    <property type="molecule type" value="Genomic_DNA"/>
</dbReference>
<evidence type="ECO:0000313" key="2">
    <source>
        <dbReference type="Proteomes" id="UP001480955"/>
    </source>
</evidence>
<sequence>MTPAIQGHGELDVLLRCYETEISASIASGSADPHFRFNYLNMLSELWILSVYETVRTVNQRKIVAESDAFENLYLDLTLVRMPLAKHEIPKDNLVKSPLNMTRVPSNAEAGASYVYDKGDPLRSHIMPCGVSANGSLMWQVIDLKRNIEYWVERRGLSDRILAFAVPVNSA</sequence>
<keyword evidence="2" id="KW-1185">Reference proteome</keyword>
<gene>
    <name evidence="1" type="ORF">ABS772_23670</name>
</gene>
<name>A0ABV1QUJ5_9HYPH</name>
<organism evidence="1 2">
    <name type="scientific">Methylorubrum podarium</name>
    <dbReference type="NCBI Taxonomy" id="200476"/>
    <lineage>
        <taxon>Bacteria</taxon>
        <taxon>Pseudomonadati</taxon>
        <taxon>Pseudomonadota</taxon>
        <taxon>Alphaproteobacteria</taxon>
        <taxon>Hyphomicrobiales</taxon>
        <taxon>Methylobacteriaceae</taxon>
        <taxon>Methylorubrum</taxon>
    </lineage>
</organism>
<evidence type="ECO:0000313" key="1">
    <source>
        <dbReference type="EMBL" id="MER2252920.1"/>
    </source>
</evidence>
<dbReference type="Proteomes" id="UP001480955">
    <property type="component" value="Unassembled WGS sequence"/>
</dbReference>
<reference evidence="1 2" key="1">
    <citation type="submission" date="2024-06" db="EMBL/GenBank/DDBJ databases">
        <authorList>
            <person name="Campbell A.G."/>
        </authorList>
    </citation>
    <scope>NUCLEOTIDE SEQUENCE [LARGE SCALE GENOMIC DNA]</scope>
    <source>
        <strain evidence="1 2">EM12</strain>
    </source>
</reference>
<comment type="caution">
    <text evidence="1">The sequence shown here is derived from an EMBL/GenBank/DDBJ whole genome shotgun (WGS) entry which is preliminary data.</text>
</comment>